<reference evidence="3 4" key="1">
    <citation type="journal article" date="2012" name="BMC Genomics">
        <title>Sequencing the genome of Marssonina brunnea reveals fungus-poplar co-evolution.</title>
        <authorList>
            <person name="Zhu S."/>
            <person name="Cao Y.-Z."/>
            <person name="Jiang C."/>
            <person name="Tan B.-Y."/>
            <person name="Wang Z."/>
            <person name="Feng S."/>
            <person name="Zhang L."/>
            <person name="Su X.-H."/>
            <person name="Brejova B."/>
            <person name="Vinar T."/>
            <person name="Xu M."/>
            <person name="Wang M.-X."/>
            <person name="Zhang S.-G."/>
            <person name="Huang M.-R."/>
            <person name="Wu R."/>
            <person name="Zhou Y."/>
        </authorList>
    </citation>
    <scope>NUCLEOTIDE SEQUENCE [LARGE SCALE GENOMIC DNA]</scope>
    <source>
        <strain evidence="3 4">MB_m1</strain>
    </source>
</reference>
<evidence type="ECO:0000313" key="3">
    <source>
        <dbReference type="EMBL" id="EKD20837.1"/>
    </source>
</evidence>
<name>K1X6W1_MARBU</name>
<feature type="compositionally biased region" description="Low complexity" evidence="1">
    <location>
        <begin position="67"/>
        <end position="86"/>
    </location>
</feature>
<dbReference type="OrthoDB" id="10663542at2759"/>
<evidence type="ECO:0008006" key="5">
    <source>
        <dbReference type="Google" id="ProtNLM"/>
    </source>
</evidence>
<accession>K1X6W1</accession>
<organism evidence="3 4">
    <name type="scientific">Marssonina brunnea f. sp. multigermtubi (strain MB_m1)</name>
    <name type="common">Marssonina leaf spot fungus</name>
    <dbReference type="NCBI Taxonomy" id="1072389"/>
    <lineage>
        <taxon>Eukaryota</taxon>
        <taxon>Fungi</taxon>
        <taxon>Dikarya</taxon>
        <taxon>Ascomycota</taxon>
        <taxon>Pezizomycotina</taxon>
        <taxon>Leotiomycetes</taxon>
        <taxon>Helotiales</taxon>
        <taxon>Drepanopezizaceae</taxon>
        <taxon>Drepanopeziza</taxon>
    </lineage>
</organism>
<evidence type="ECO:0000313" key="4">
    <source>
        <dbReference type="Proteomes" id="UP000006753"/>
    </source>
</evidence>
<dbReference type="InParanoid" id="K1X6W1"/>
<sequence>MAVTRLKKSLAPVAFLFTFASLTAADADLLQPRKPGLPSLPTISFPPGFPFNLPSPTKKSIPYDAIPRPSSTSSPSSCTDSETSTPGLVYTAPGSGSSKPPLTVLVPTQPFPSVPVPSSLNSIILISTGGLGLPLSSFAVPSIALPASTSVFPSPVSCEGRYQAGMFKTIVTHVSYVLVSYYSTVLSEETLFAGVCSASTSSSGSAPVSVPITFSPSSKLASSDTLSSDFIPSSIFVSQSPSSSRFPTASSALGPSSLVAVPGTSSTSGPNQACGTTTGAYTITYSELLPQPTGEVEPDFRKVVVYGVHFPVDDAAADDRPSAEDQCQHFCDGEPRCVASWYVGYLFGTTLAITDFTTRFSTATIVSGAAFNGKCTSATLSTAQIAPTTFATSSQRLPISSSGSSLFPAQTSGLSSFSEILPTCTRAPQATTDTYTLTSFAEVKPTGTGTNFLVNAQIVNKNLVSYLTIDRPAADRPAAENDCSNFCIATPGCLSLFLGFGPYVRSNDKWTCYALRVLIAPDSWLDSPKAQLSLAAGFARICPTSSSLVVPMPSSGLGGSSSI</sequence>
<feature type="signal peptide" evidence="2">
    <location>
        <begin position="1"/>
        <end position="25"/>
    </location>
</feature>
<gene>
    <name evidence="3" type="ORF">MBM_01519</name>
</gene>
<evidence type="ECO:0000256" key="1">
    <source>
        <dbReference type="SAM" id="MobiDB-lite"/>
    </source>
</evidence>
<evidence type="ECO:0000256" key="2">
    <source>
        <dbReference type="SAM" id="SignalP"/>
    </source>
</evidence>
<protein>
    <recommendedName>
        <fullName evidence="5">Apple domain-containing protein</fullName>
    </recommendedName>
</protein>
<dbReference type="Proteomes" id="UP000006753">
    <property type="component" value="Unassembled WGS sequence"/>
</dbReference>
<dbReference type="KEGG" id="mbe:MBM_01519"/>
<dbReference type="EMBL" id="JH921429">
    <property type="protein sequence ID" value="EKD20837.1"/>
    <property type="molecule type" value="Genomic_DNA"/>
</dbReference>
<keyword evidence="4" id="KW-1185">Reference proteome</keyword>
<keyword evidence="2" id="KW-0732">Signal</keyword>
<proteinExistence type="predicted"/>
<dbReference type="AlphaFoldDB" id="K1X6W1"/>
<feature type="chain" id="PRO_5003855198" description="Apple domain-containing protein" evidence="2">
    <location>
        <begin position="26"/>
        <end position="563"/>
    </location>
</feature>
<feature type="region of interest" description="Disordered" evidence="1">
    <location>
        <begin position="62"/>
        <end position="97"/>
    </location>
</feature>
<dbReference type="HOGENOM" id="CLU_484029_0_0_1"/>